<reference evidence="2" key="2">
    <citation type="submission" date="2024-10" db="UniProtKB">
        <authorList>
            <consortium name="EnsemblProtists"/>
        </authorList>
    </citation>
    <scope>IDENTIFICATION</scope>
</reference>
<protein>
    <recommendedName>
        <fullName evidence="4">WW domain-containing protein</fullName>
    </recommendedName>
</protein>
<dbReference type="PaxDb" id="2903-EOD28552"/>
<evidence type="ECO:0000256" key="1">
    <source>
        <dbReference type="SAM" id="MobiDB-lite"/>
    </source>
</evidence>
<feature type="compositionally biased region" description="Basic and acidic residues" evidence="1">
    <location>
        <begin position="151"/>
        <end position="173"/>
    </location>
</feature>
<proteinExistence type="predicted"/>
<dbReference type="HOGENOM" id="CLU_501034_0_0_1"/>
<reference evidence="3" key="1">
    <citation type="journal article" date="2013" name="Nature">
        <title>Pan genome of the phytoplankton Emiliania underpins its global distribution.</title>
        <authorList>
            <person name="Read B.A."/>
            <person name="Kegel J."/>
            <person name="Klute M.J."/>
            <person name="Kuo A."/>
            <person name="Lefebvre S.C."/>
            <person name="Maumus F."/>
            <person name="Mayer C."/>
            <person name="Miller J."/>
            <person name="Monier A."/>
            <person name="Salamov A."/>
            <person name="Young J."/>
            <person name="Aguilar M."/>
            <person name="Claverie J.M."/>
            <person name="Frickenhaus S."/>
            <person name="Gonzalez K."/>
            <person name="Herman E.K."/>
            <person name="Lin Y.C."/>
            <person name="Napier J."/>
            <person name="Ogata H."/>
            <person name="Sarno A.F."/>
            <person name="Shmutz J."/>
            <person name="Schroeder D."/>
            <person name="de Vargas C."/>
            <person name="Verret F."/>
            <person name="von Dassow P."/>
            <person name="Valentin K."/>
            <person name="Van de Peer Y."/>
            <person name="Wheeler G."/>
            <person name="Dacks J.B."/>
            <person name="Delwiche C.F."/>
            <person name="Dyhrman S.T."/>
            <person name="Glockner G."/>
            <person name="John U."/>
            <person name="Richards T."/>
            <person name="Worden A.Z."/>
            <person name="Zhang X."/>
            <person name="Grigoriev I.V."/>
            <person name="Allen A.E."/>
            <person name="Bidle K."/>
            <person name="Borodovsky M."/>
            <person name="Bowler C."/>
            <person name="Brownlee C."/>
            <person name="Cock J.M."/>
            <person name="Elias M."/>
            <person name="Gladyshev V.N."/>
            <person name="Groth M."/>
            <person name="Guda C."/>
            <person name="Hadaegh A."/>
            <person name="Iglesias-Rodriguez M.D."/>
            <person name="Jenkins J."/>
            <person name="Jones B.M."/>
            <person name="Lawson T."/>
            <person name="Leese F."/>
            <person name="Lindquist E."/>
            <person name="Lobanov A."/>
            <person name="Lomsadze A."/>
            <person name="Malik S.B."/>
            <person name="Marsh M.E."/>
            <person name="Mackinder L."/>
            <person name="Mock T."/>
            <person name="Mueller-Roeber B."/>
            <person name="Pagarete A."/>
            <person name="Parker M."/>
            <person name="Probert I."/>
            <person name="Quesneville H."/>
            <person name="Raines C."/>
            <person name="Rensing S.A."/>
            <person name="Riano-Pachon D.M."/>
            <person name="Richier S."/>
            <person name="Rokitta S."/>
            <person name="Shiraiwa Y."/>
            <person name="Soanes D.M."/>
            <person name="van der Giezen M."/>
            <person name="Wahlund T.M."/>
            <person name="Williams B."/>
            <person name="Wilson W."/>
            <person name="Wolfe G."/>
            <person name="Wurch L.L."/>
        </authorList>
    </citation>
    <scope>NUCLEOTIDE SEQUENCE</scope>
</reference>
<feature type="compositionally biased region" description="Low complexity" evidence="1">
    <location>
        <begin position="12"/>
        <end position="26"/>
    </location>
</feature>
<dbReference type="EnsemblProtists" id="EOD28552">
    <property type="protein sequence ID" value="EOD28552"/>
    <property type="gene ID" value="EMIHUDRAFT_204471"/>
</dbReference>
<evidence type="ECO:0000313" key="3">
    <source>
        <dbReference type="Proteomes" id="UP000013827"/>
    </source>
</evidence>
<accession>A0A0D3JYG7</accession>
<sequence>MSSKRKPEPAKPEATTTTRRVGQRTRLQPLAWWSNERKNYEASENGPVLTGVLSPGEGKIKPLTGSSPSPPHSKRKVEPRRRKKKVAFEGGYPGGVLDEADAPTEEWAPPDELPLAAPQPLEEEAKAETAQQAELEAEAAPPVGPPSVSETIRRDEAARDDLEIEVDGARDSETYSETSEDEAEDNTTQASAKTTEDKMETTPSPAPARKRFEQAEAGAAEGESETLAPEQRSMEAEPAPAPGDAKLVEEPVGKETAPPEAPAQAAAAAVLPKASTLKLPGIDITRHRHFPLSARNARPQLPSSPAKRVVSLTATGLGAISLKTAATPKAVAKAATKPVATAPDVEEEASEAAYATLLTQLRRFYGEFEPTRLIERDGAAVKEIARHYAVPGREAELRQKLLSKYGHTHDLMPPPMSPVPAQSAAMMAPLSASAAAAPTPVMAAASQPLLALDGPFTARALPIKPAKPLDSPSPSQEGRAAEPAAAEDKTVTLPAGWEESWGRKALYYVKRNGSDKEDPKPLEEDDIPLAMRIAFQHKLDLPAMQQ</sequence>
<organism evidence="2 3">
    <name type="scientific">Emiliania huxleyi (strain CCMP1516)</name>
    <dbReference type="NCBI Taxonomy" id="280463"/>
    <lineage>
        <taxon>Eukaryota</taxon>
        <taxon>Haptista</taxon>
        <taxon>Haptophyta</taxon>
        <taxon>Prymnesiophyceae</taxon>
        <taxon>Isochrysidales</taxon>
        <taxon>Noelaerhabdaceae</taxon>
        <taxon>Emiliania</taxon>
    </lineage>
</organism>
<feature type="region of interest" description="Disordered" evidence="1">
    <location>
        <begin position="1"/>
        <end position="264"/>
    </location>
</feature>
<dbReference type="Proteomes" id="UP000013827">
    <property type="component" value="Unassembled WGS sequence"/>
</dbReference>
<dbReference type="AlphaFoldDB" id="A0A0D3JYG7"/>
<dbReference type="GeneID" id="17274098"/>
<dbReference type="KEGG" id="ehx:EMIHUDRAFT_204471"/>
<evidence type="ECO:0008006" key="4">
    <source>
        <dbReference type="Google" id="ProtNLM"/>
    </source>
</evidence>
<feature type="compositionally biased region" description="Low complexity" evidence="1">
    <location>
        <begin position="215"/>
        <end position="228"/>
    </location>
</feature>
<feature type="compositionally biased region" description="Basic residues" evidence="1">
    <location>
        <begin position="72"/>
        <end position="85"/>
    </location>
</feature>
<name>A0A0D3JYG7_EMIH1</name>
<keyword evidence="3" id="KW-1185">Reference proteome</keyword>
<dbReference type="RefSeq" id="XP_005780981.1">
    <property type="nucleotide sequence ID" value="XM_005780924.1"/>
</dbReference>
<feature type="compositionally biased region" description="Basic and acidic residues" evidence="1">
    <location>
        <begin position="1"/>
        <end position="11"/>
    </location>
</feature>
<feature type="region of interest" description="Disordered" evidence="1">
    <location>
        <begin position="462"/>
        <end position="493"/>
    </location>
</feature>
<evidence type="ECO:0000313" key="2">
    <source>
        <dbReference type="EnsemblProtists" id="EOD28552"/>
    </source>
</evidence>
<feature type="compositionally biased region" description="Low complexity" evidence="1">
    <location>
        <begin position="128"/>
        <end position="140"/>
    </location>
</feature>